<comment type="caution">
    <text evidence="2">The sequence shown here is derived from an EMBL/GenBank/DDBJ whole genome shotgun (WGS) entry which is preliminary data.</text>
</comment>
<proteinExistence type="predicted"/>
<dbReference type="AlphaFoldDB" id="A0AAW5ICW0"/>
<feature type="compositionally biased region" description="Basic and acidic residues" evidence="1">
    <location>
        <begin position="460"/>
        <end position="469"/>
    </location>
</feature>
<dbReference type="EMBL" id="JANDWU010000012">
    <property type="protein sequence ID" value="MCP9549460.1"/>
    <property type="molecule type" value="Genomic_DNA"/>
</dbReference>
<feature type="compositionally biased region" description="Acidic residues" evidence="1">
    <location>
        <begin position="395"/>
        <end position="439"/>
    </location>
</feature>
<organism evidence="2 3">
    <name type="scientific">Segatella copri</name>
    <dbReference type="NCBI Taxonomy" id="165179"/>
    <lineage>
        <taxon>Bacteria</taxon>
        <taxon>Pseudomonadati</taxon>
        <taxon>Bacteroidota</taxon>
        <taxon>Bacteroidia</taxon>
        <taxon>Bacteroidales</taxon>
        <taxon>Prevotellaceae</taxon>
        <taxon>Segatella</taxon>
    </lineage>
</organism>
<dbReference type="Proteomes" id="UP001205506">
    <property type="component" value="Unassembled WGS sequence"/>
</dbReference>
<feature type="region of interest" description="Disordered" evidence="1">
    <location>
        <begin position="390"/>
        <end position="475"/>
    </location>
</feature>
<name>A0AAW5ICW0_9BACT</name>
<feature type="compositionally biased region" description="Basic and acidic residues" evidence="1">
    <location>
        <begin position="300"/>
        <end position="310"/>
    </location>
</feature>
<protein>
    <submittedName>
        <fullName evidence="2">Uncharacterized protein</fullName>
    </submittedName>
</protein>
<dbReference type="RefSeq" id="WP_254969978.1">
    <property type="nucleotide sequence ID" value="NZ_JANDWU010000012.1"/>
</dbReference>
<gene>
    <name evidence="2" type="ORF">NNC68_08230</name>
</gene>
<feature type="region of interest" description="Disordered" evidence="1">
    <location>
        <begin position="300"/>
        <end position="323"/>
    </location>
</feature>
<feature type="compositionally biased region" description="Acidic residues" evidence="1">
    <location>
        <begin position="311"/>
        <end position="323"/>
    </location>
</feature>
<evidence type="ECO:0000313" key="3">
    <source>
        <dbReference type="Proteomes" id="UP001205506"/>
    </source>
</evidence>
<evidence type="ECO:0000313" key="2">
    <source>
        <dbReference type="EMBL" id="MCP9549460.1"/>
    </source>
</evidence>
<sequence length="475" mass="54879">MEENKKFNPLLMMQEQQETYEEALQKSADESTSFQKTNHFRIDKDGTYSIRILPLIPIKQADGSYKMERKGYEYPIKTKVLRLVKPGAKKGDKDFFVNVCHSSYAGISVDLIDEYLKVAEKMYGDDEKLMDKIKASGFEGGLKWDSQRLMYIYNLKKKEDGIQLFSMSYPQYKELEDAKLEIWKRVTENGEKVGCPISSPADAFPVQIKRKTENRKTKYTISVDILSGKQPLTNEECQALFDTQTIPDAAYRYNKFHLEATIEYLKQYDEKNEMDVMSSKEIKDVIDKIKMELPADDKSSFSFDKKNKDGDSDDDGDNGSDEIGYDIDSMWAYYEKYKSEGKTDKSTEGIALRDRIREYIDDNADITVKVVRGKSNEVLLNDIEDCLERLKDAGDNDPDDYQDEDPVDEPENEPTDDPTDDEQEPESEPENSDDDEESGDSGRHSRGEHNFDNNEPAVPRTRERRAARPERRRTR</sequence>
<reference evidence="2" key="1">
    <citation type="submission" date="2022-07" db="EMBL/GenBank/DDBJ databases">
        <title>Prevotella copri.</title>
        <authorList>
            <person name="Yang C."/>
        </authorList>
    </citation>
    <scope>NUCLEOTIDE SEQUENCE</scope>
    <source>
        <strain evidence="2">HF1805</strain>
    </source>
</reference>
<feature type="compositionally biased region" description="Basic and acidic residues" evidence="1">
    <location>
        <begin position="440"/>
        <end position="452"/>
    </location>
</feature>
<evidence type="ECO:0000256" key="1">
    <source>
        <dbReference type="SAM" id="MobiDB-lite"/>
    </source>
</evidence>
<accession>A0AAW5ICW0</accession>